<dbReference type="FunFam" id="1.10.510.10:FF:000768">
    <property type="entry name" value="Non-specific serine/threonine protein kinase"/>
    <property type="match status" value="1"/>
</dbReference>
<evidence type="ECO:0000256" key="3">
    <source>
        <dbReference type="ARBA" id="ARBA00012513"/>
    </source>
</evidence>
<organism evidence="14">
    <name type="scientific">Enterobius vermicularis</name>
    <name type="common">Human pinworm</name>
    <dbReference type="NCBI Taxonomy" id="51028"/>
    <lineage>
        <taxon>Eukaryota</taxon>
        <taxon>Metazoa</taxon>
        <taxon>Ecdysozoa</taxon>
        <taxon>Nematoda</taxon>
        <taxon>Chromadorea</taxon>
        <taxon>Rhabditida</taxon>
        <taxon>Spirurina</taxon>
        <taxon>Oxyuridomorpha</taxon>
        <taxon>Oxyuroidea</taxon>
        <taxon>Oxyuridae</taxon>
        <taxon>Enterobius</taxon>
    </lineage>
</organism>
<dbReference type="FunFam" id="3.30.200.20:FF:000705">
    <property type="entry name" value="Non-specific serine/threonine protein kinase"/>
    <property type="match status" value="1"/>
</dbReference>
<dbReference type="PANTHER" id="PTHR45832">
    <property type="entry name" value="SERINE/THREONINE-PROTEIN KINASE SAMKA-RELATED-RELATED"/>
    <property type="match status" value="1"/>
</dbReference>
<dbReference type="InterPro" id="IPR017441">
    <property type="entry name" value="Protein_kinase_ATP_BS"/>
</dbReference>
<evidence type="ECO:0000313" key="14">
    <source>
        <dbReference type="WBParaSite" id="EVEC_0000032101-mRNA-1"/>
    </source>
</evidence>
<dbReference type="STRING" id="51028.A0A0N4UT12"/>
<dbReference type="SUPFAM" id="SSF56112">
    <property type="entry name" value="Protein kinase-like (PK-like)"/>
    <property type="match status" value="1"/>
</dbReference>
<keyword evidence="13" id="KW-1185">Reference proteome</keyword>
<gene>
    <name evidence="12" type="ORF">EVEC_LOCUS227</name>
</gene>
<dbReference type="OrthoDB" id="1022360at2759"/>
<evidence type="ECO:0000256" key="7">
    <source>
        <dbReference type="ARBA" id="ARBA00022840"/>
    </source>
</evidence>
<dbReference type="InterPro" id="IPR000719">
    <property type="entry name" value="Prot_kinase_dom"/>
</dbReference>
<dbReference type="EC" id="2.7.11.1" evidence="3"/>
<keyword evidence="6 9" id="KW-0547">Nucleotide-binding</keyword>
<dbReference type="PANTHER" id="PTHR45832:SF8">
    <property type="entry name" value="PROTEIN KINASE DOMAIN-CONTAINING PROTEIN"/>
    <property type="match status" value="1"/>
</dbReference>
<dbReference type="Gene3D" id="1.10.510.10">
    <property type="entry name" value="Transferase(Phosphotransferase) domain 1"/>
    <property type="match status" value="1"/>
</dbReference>
<comment type="cofactor">
    <cofactor evidence="1">
        <name>Mg(2+)</name>
        <dbReference type="ChEBI" id="CHEBI:18420"/>
    </cofactor>
</comment>
<dbReference type="InterPro" id="IPR011009">
    <property type="entry name" value="Kinase-like_dom_sf"/>
</dbReference>
<evidence type="ECO:0000256" key="2">
    <source>
        <dbReference type="ARBA" id="ARBA00008874"/>
    </source>
</evidence>
<dbReference type="WBParaSite" id="EVEC_0000032101-mRNA-1">
    <property type="protein sequence ID" value="EVEC_0000032101-mRNA-1"/>
    <property type="gene ID" value="EVEC_0000032101"/>
</dbReference>
<keyword evidence="4" id="KW-0808">Transferase</keyword>
<evidence type="ECO:0000313" key="12">
    <source>
        <dbReference type="EMBL" id="VDD85084.1"/>
    </source>
</evidence>
<keyword evidence="7 9" id="KW-0067">ATP-binding</keyword>
<feature type="domain" description="Protein kinase" evidence="11">
    <location>
        <begin position="185"/>
        <end position="436"/>
    </location>
</feature>
<protein>
    <recommendedName>
        <fullName evidence="3">non-specific serine/threonine protein kinase</fullName>
        <ecNumber evidence="3">2.7.11.1</ecNumber>
    </recommendedName>
</protein>
<dbReference type="AlphaFoldDB" id="A0A0N4UT12"/>
<dbReference type="GO" id="GO:0004674">
    <property type="term" value="F:protein serine/threonine kinase activity"/>
    <property type="evidence" value="ECO:0007669"/>
    <property type="project" value="UniProtKB-EC"/>
</dbReference>
<feature type="region of interest" description="Disordered" evidence="10">
    <location>
        <begin position="1"/>
        <end position="33"/>
    </location>
</feature>
<dbReference type="GO" id="GO:0046872">
    <property type="term" value="F:metal ion binding"/>
    <property type="evidence" value="ECO:0007669"/>
    <property type="project" value="UniProtKB-KW"/>
</dbReference>
<dbReference type="PROSITE" id="PS00107">
    <property type="entry name" value="PROTEIN_KINASE_ATP"/>
    <property type="match status" value="1"/>
</dbReference>
<evidence type="ECO:0000313" key="13">
    <source>
        <dbReference type="Proteomes" id="UP000274131"/>
    </source>
</evidence>
<feature type="compositionally biased region" description="Polar residues" evidence="10">
    <location>
        <begin position="1"/>
        <end position="23"/>
    </location>
</feature>
<dbReference type="Gene3D" id="3.30.200.20">
    <property type="entry name" value="Phosphorylase Kinase, domain 1"/>
    <property type="match status" value="1"/>
</dbReference>
<feature type="binding site" evidence="9">
    <location>
        <position position="214"/>
    </location>
    <ligand>
        <name>ATP</name>
        <dbReference type="ChEBI" id="CHEBI:30616"/>
    </ligand>
</feature>
<dbReference type="Pfam" id="PF00069">
    <property type="entry name" value="Pkinase"/>
    <property type="match status" value="1"/>
</dbReference>
<evidence type="ECO:0000259" key="11">
    <source>
        <dbReference type="PROSITE" id="PS50011"/>
    </source>
</evidence>
<evidence type="ECO:0000256" key="1">
    <source>
        <dbReference type="ARBA" id="ARBA00001946"/>
    </source>
</evidence>
<dbReference type="EMBL" id="UXUI01000165">
    <property type="protein sequence ID" value="VDD85084.1"/>
    <property type="molecule type" value="Genomic_DNA"/>
</dbReference>
<evidence type="ECO:0000256" key="5">
    <source>
        <dbReference type="ARBA" id="ARBA00022723"/>
    </source>
</evidence>
<evidence type="ECO:0000256" key="9">
    <source>
        <dbReference type="PROSITE-ProRule" id="PRU10141"/>
    </source>
</evidence>
<comment type="similarity">
    <text evidence="2">Belongs to the protein kinase superfamily. STE Ser/Thr protein kinase family. STE20 subfamily.</text>
</comment>
<dbReference type="Proteomes" id="UP000274131">
    <property type="component" value="Unassembled WGS sequence"/>
</dbReference>
<reference evidence="12 13" key="2">
    <citation type="submission" date="2018-10" db="EMBL/GenBank/DDBJ databases">
        <authorList>
            <consortium name="Pathogen Informatics"/>
        </authorList>
    </citation>
    <scope>NUCLEOTIDE SEQUENCE [LARGE SCALE GENOMIC DNA]</scope>
</reference>
<evidence type="ECO:0000256" key="10">
    <source>
        <dbReference type="SAM" id="MobiDB-lite"/>
    </source>
</evidence>
<proteinExistence type="inferred from homology"/>
<dbReference type="InterPro" id="IPR051931">
    <property type="entry name" value="PAK3-like"/>
</dbReference>
<sequence>MVKPQPSQLTSYEKPPENNSLYSSAFRLPKRGPEPATEVLPYLAGHSNMPSSSTGFFCESGSFNRHSGWEFLAGPPCTPLRYLPEGDGQKAGYNRSFPVPLNNSLPLNNPQQLESKAFTKDLVVNECLKTNEGITACEAAAYRPAPESSEVGSVEQREAKERLSSDQFRAALSAVVCPGDPRGDLKDFVQIGEGSTAIVMTALKVSLGCRVAIKIMDFLKQQRRELLFNEVVVMRDYEHPNIVKMYSSYLIGSELWVMMEYMEGGPLTDIITRTRLDEETIATVCLQCLKGLDYLHSKGVVHRDIKSDSILLAKDGTVKLSDFGFCGQLSAEVPKRRSLVGTPYWMSPEVISRLPYGTKADMWSFGIMVIEMVQGEPPLFDVQPLQAMRHIRDSTPATFHPSAKVSEELNSFVSHLLVRDPEQRSSAAELLHHPFLKKAQHPSVICKYMSS</sequence>
<keyword evidence="8" id="KW-0460">Magnesium</keyword>
<evidence type="ECO:0000256" key="8">
    <source>
        <dbReference type="ARBA" id="ARBA00022842"/>
    </source>
</evidence>
<dbReference type="GO" id="GO:0005524">
    <property type="term" value="F:ATP binding"/>
    <property type="evidence" value="ECO:0007669"/>
    <property type="project" value="UniProtKB-UniRule"/>
</dbReference>
<evidence type="ECO:0000256" key="4">
    <source>
        <dbReference type="ARBA" id="ARBA00022679"/>
    </source>
</evidence>
<accession>A0A0N4UT12</accession>
<keyword evidence="5" id="KW-0479">Metal-binding</keyword>
<evidence type="ECO:0000256" key="6">
    <source>
        <dbReference type="ARBA" id="ARBA00022741"/>
    </source>
</evidence>
<reference evidence="14" key="1">
    <citation type="submission" date="2017-02" db="UniProtKB">
        <authorList>
            <consortium name="WormBaseParasite"/>
        </authorList>
    </citation>
    <scope>IDENTIFICATION</scope>
</reference>
<name>A0A0N4UT12_ENTVE</name>
<dbReference type="PROSITE" id="PS50011">
    <property type="entry name" value="PROTEIN_KINASE_DOM"/>
    <property type="match status" value="1"/>
</dbReference>